<keyword evidence="2" id="KW-0547">Nucleotide-binding</keyword>
<dbReference type="GO" id="GO:0016887">
    <property type="term" value="F:ATP hydrolysis activity"/>
    <property type="evidence" value="ECO:0007669"/>
    <property type="project" value="InterPro"/>
</dbReference>
<dbReference type="SUPFAM" id="SSF52540">
    <property type="entry name" value="P-loop containing nucleoside triphosphate hydrolases"/>
    <property type="match status" value="2"/>
</dbReference>
<evidence type="ECO:0000256" key="4">
    <source>
        <dbReference type="SAM" id="MobiDB-lite"/>
    </source>
</evidence>
<evidence type="ECO:0000256" key="1">
    <source>
        <dbReference type="ARBA" id="ARBA00022737"/>
    </source>
</evidence>
<evidence type="ECO:0000313" key="6">
    <source>
        <dbReference type="EMBL" id="OLL15817.1"/>
    </source>
</evidence>
<dbReference type="PROSITE" id="PS50893">
    <property type="entry name" value="ABC_TRANSPORTER_2"/>
    <property type="match status" value="1"/>
</dbReference>
<dbReference type="GO" id="GO:0005524">
    <property type="term" value="F:ATP binding"/>
    <property type="evidence" value="ECO:0007669"/>
    <property type="project" value="UniProtKB-KW"/>
</dbReference>
<dbReference type="InterPro" id="IPR050611">
    <property type="entry name" value="ABCF"/>
</dbReference>
<feature type="region of interest" description="Disordered" evidence="4">
    <location>
        <begin position="266"/>
        <end position="299"/>
    </location>
</feature>
<organism evidence="6 7">
    <name type="scientific">Actinomyces oris</name>
    <dbReference type="NCBI Taxonomy" id="544580"/>
    <lineage>
        <taxon>Bacteria</taxon>
        <taxon>Bacillati</taxon>
        <taxon>Actinomycetota</taxon>
        <taxon>Actinomycetes</taxon>
        <taxon>Actinomycetales</taxon>
        <taxon>Actinomycetaceae</taxon>
        <taxon>Actinomyces</taxon>
    </lineage>
</organism>
<dbReference type="RefSeq" id="WP_075248213.1">
    <property type="nucleotide sequence ID" value="NZ_MSGO01000005.1"/>
</dbReference>
<feature type="region of interest" description="Disordered" evidence="4">
    <location>
        <begin position="54"/>
        <end position="77"/>
    </location>
</feature>
<keyword evidence="3 6" id="KW-0067">ATP-binding</keyword>
<protein>
    <submittedName>
        <fullName evidence="6">ABC transporter ATP-binding protein</fullName>
    </submittedName>
</protein>
<accession>A0A1Q8I3Z8</accession>
<dbReference type="EMBL" id="MSGO01000005">
    <property type="protein sequence ID" value="OLL15817.1"/>
    <property type="molecule type" value="Genomic_DNA"/>
</dbReference>
<dbReference type="Proteomes" id="UP000185736">
    <property type="component" value="Unassembled WGS sequence"/>
</dbReference>
<proteinExistence type="predicted"/>
<dbReference type="SMART" id="SM00382">
    <property type="entry name" value="AAA"/>
    <property type="match status" value="2"/>
</dbReference>
<keyword evidence="1" id="KW-0677">Repeat</keyword>
<comment type="caution">
    <text evidence="6">The sequence shown here is derived from an EMBL/GenBank/DDBJ whole genome shotgun (WGS) entry which is preliminary data.</text>
</comment>
<dbReference type="Pfam" id="PF00005">
    <property type="entry name" value="ABC_tran"/>
    <property type="match status" value="2"/>
</dbReference>
<dbReference type="FunFam" id="3.40.50.300:FF:000011">
    <property type="entry name" value="Putative ABC transporter ATP-binding component"/>
    <property type="match status" value="1"/>
</dbReference>
<sequence>MPAISFSHVSFSYTSAPLLESINLTVSDDERVCVVGPNGSGKSTLLRLATGELSPDHGTVSIPEQHGPPAADSEESTATSIEGYLDAVCAETLEALDRFERMSEAIAQAGAETGSLAEEYDSLLTRLESLDAWNLPARRAEALAGLGLGRVDTGRLVSSLSPGQRGRLEIAALLLSAGQALVLDEPTNHLDAGGSSYLSEMMASWPGPVLFSSHDRAFIDEVATAVVDLDTAPWQALATASGDSGPMGAYRCAGRYSDYLVEKAHARSSHHSLHQRQQEQRRKLARHRRDSEIVGHSGAAPRTEARIARKFYADRAQRVSTRRQTQDDRRLEALASTEVRRPRSYDLQLGLTEPAPRTGMAVSARSAAVPGRLAPVTVDVMTGEHLLVTGANGSGKSTLLTWMGRRSAPTEDSVGSLTVSGSVFWIPQHLPRLGDPGVDEDVWTEGIGDRGRGALHPRLWNRPISELSDGNQRRVQLALAAAAGPEVLVVDEPTNYLDLDALEMLEAALRTWTGTLIVASHDRWLIGHWWGRRLHLR</sequence>
<name>A0A1Q8I3Z8_9ACTO</name>
<dbReference type="InterPro" id="IPR003439">
    <property type="entry name" value="ABC_transporter-like_ATP-bd"/>
</dbReference>
<gene>
    <name evidence="6" type="ORF">BKH32_00960</name>
</gene>
<dbReference type="InterPro" id="IPR027417">
    <property type="entry name" value="P-loop_NTPase"/>
</dbReference>
<dbReference type="AlphaFoldDB" id="A0A1Q8I3Z8"/>
<dbReference type="InterPro" id="IPR003593">
    <property type="entry name" value="AAA+_ATPase"/>
</dbReference>
<evidence type="ECO:0000259" key="5">
    <source>
        <dbReference type="PROSITE" id="PS50893"/>
    </source>
</evidence>
<reference evidence="6 7" key="1">
    <citation type="submission" date="2016-12" db="EMBL/GenBank/DDBJ databases">
        <title>Genomic comparison of strains in the 'Actinomyces naeslundii' group.</title>
        <authorList>
            <person name="Mughal S.R."/>
            <person name="Do T."/>
            <person name="Gilbert S.C."/>
            <person name="Witherden E.A."/>
            <person name="Didelot X."/>
            <person name="Beighton D."/>
        </authorList>
    </citation>
    <scope>NUCLEOTIDE SEQUENCE [LARGE SCALE GENOMIC DNA]</scope>
    <source>
        <strain evidence="6 7">S64C</strain>
    </source>
</reference>
<dbReference type="PANTHER" id="PTHR19211">
    <property type="entry name" value="ATP-BINDING TRANSPORT PROTEIN-RELATED"/>
    <property type="match status" value="1"/>
</dbReference>
<feature type="domain" description="ABC transporter" evidence="5">
    <location>
        <begin position="4"/>
        <end position="256"/>
    </location>
</feature>
<evidence type="ECO:0000313" key="7">
    <source>
        <dbReference type="Proteomes" id="UP000185736"/>
    </source>
</evidence>
<dbReference type="PANTHER" id="PTHR19211:SF14">
    <property type="entry name" value="ATP-BINDING CASSETTE SUB-FAMILY F MEMBER 1"/>
    <property type="match status" value="1"/>
</dbReference>
<evidence type="ECO:0000256" key="2">
    <source>
        <dbReference type="ARBA" id="ARBA00022741"/>
    </source>
</evidence>
<evidence type="ECO:0000256" key="3">
    <source>
        <dbReference type="ARBA" id="ARBA00022840"/>
    </source>
</evidence>
<dbReference type="Gene3D" id="3.40.50.300">
    <property type="entry name" value="P-loop containing nucleotide triphosphate hydrolases"/>
    <property type="match status" value="3"/>
</dbReference>
<dbReference type="CDD" id="cd03221">
    <property type="entry name" value="ABCF_EF-3"/>
    <property type="match status" value="1"/>
</dbReference>